<dbReference type="AlphaFoldDB" id="A0AAD5Q237"/>
<evidence type="ECO:0000313" key="3">
    <source>
        <dbReference type="Proteomes" id="UP001209570"/>
    </source>
</evidence>
<evidence type="ECO:0000313" key="2">
    <source>
        <dbReference type="EMBL" id="KAJ0392095.1"/>
    </source>
</evidence>
<keyword evidence="3" id="KW-1185">Reference proteome</keyword>
<organism evidence="2 3">
    <name type="scientific">Pythium insidiosum</name>
    <name type="common">Pythiosis disease agent</name>
    <dbReference type="NCBI Taxonomy" id="114742"/>
    <lineage>
        <taxon>Eukaryota</taxon>
        <taxon>Sar</taxon>
        <taxon>Stramenopiles</taxon>
        <taxon>Oomycota</taxon>
        <taxon>Peronosporomycetes</taxon>
        <taxon>Pythiales</taxon>
        <taxon>Pythiaceae</taxon>
        <taxon>Pythium</taxon>
    </lineage>
</organism>
<protein>
    <submittedName>
        <fullName evidence="2">Uncharacterized protein</fullName>
    </submittedName>
</protein>
<reference evidence="2" key="1">
    <citation type="submission" date="2021-12" db="EMBL/GenBank/DDBJ databases">
        <title>Prjna785345.</title>
        <authorList>
            <person name="Rujirawat T."/>
            <person name="Krajaejun T."/>
        </authorList>
    </citation>
    <scope>NUCLEOTIDE SEQUENCE</scope>
    <source>
        <strain evidence="2">Pi057C3</strain>
    </source>
</reference>
<gene>
    <name evidence="2" type="ORF">P43SY_010525</name>
</gene>
<proteinExistence type="predicted"/>
<comment type="caution">
    <text evidence="2">The sequence shown here is derived from an EMBL/GenBank/DDBJ whole genome shotgun (WGS) entry which is preliminary data.</text>
</comment>
<dbReference type="EMBL" id="JAKCXM010000722">
    <property type="protein sequence ID" value="KAJ0392095.1"/>
    <property type="molecule type" value="Genomic_DNA"/>
</dbReference>
<feature type="region of interest" description="Disordered" evidence="1">
    <location>
        <begin position="158"/>
        <end position="183"/>
    </location>
</feature>
<dbReference type="Proteomes" id="UP001209570">
    <property type="component" value="Unassembled WGS sequence"/>
</dbReference>
<sequence>MASTAAVMLDWQPVFILEKENFQLREENRHLHDQVQELMRWKEKALKHMVALGPKRSQAQRDVQHATQLQRKLQEMEKSLLQRVELEEANAALQLDAQQQREWIQALSERNLALEARVEQLAAREAAASEMLQQLADAFRLHLEQLVAIRERIDAHDDDAQRIEEDSPAAEENSVQQDPAAGPESPALLIAGLSAISDKCLRWFHYHVAQTYARIQEKAALYESQNAELEQLRDRVR</sequence>
<accession>A0AAD5Q237</accession>
<evidence type="ECO:0000256" key="1">
    <source>
        <dbReference type="SAM" id="MobiDB-lite"/>
    </source>
</evidence>
<name>A0AAD5Q237_PYTIN</name>